<reference evidence="11" key="1">
    <citation type="submission" date="2014-03" db="EMBL/GenBank/DDBJ databases">
        <title>The Genome Sequence of Puccinia striiformis f. sp. tritici PST-78.</title>
        <authorList>
            <consortium name="The Broad Institute Genome Sequencing Platform"/>
            <person name="Cuomo C."/>
            <person name="Hulbert S."/>
            <person name="Chen X."/>
            <person name="Walker B."/>
            <person name="Young S.K."/>
            <person name="Zeng Q."/>
            <person name="Gargeya S."/>
            <person name="Fitzgerald M."/>
            <person name="Haas B."/>
            <person name="Abouelleil A."/>
            <person name="Alvarado L."/>
            <person name="Arachchi H.M."/>
            <person name="Berlin A.M."/>
            <person name="Chapman S.B."/>
            <person name="Goldberg J."/>
            <person name="Griggs A."/>
            <person name="Gujja S."/>
            <person name="Hansen M."/>
            <person name="Howarth C."/>
            <person name="Imamovic A."/>
            <person name="Larimer J."/>
            <person name="McCowan C."/>
            <person name="Montmayeur A."/>
            <person name="Murphy C."/>
            <person name="Neiman D."/>
            <person name="Pearson M."/>
            <person name="Priest M."/>
            <person name="Roberts A."/>
            <person name="Saif S."/>
            <person name="Shea T."/>
            <person name="Sisk P."/>
            <person name="Sykes S."/>
            <person name="Wortman J."/>
            <person name="Nusbaum C."/>
            <person name="Birren B."/>
        </authorList>
    </citation>
    <scope>NUCLEOTIDE SEQUENCE [LARGE SCALE GENOMIC DNA]</scope>
    <source>
        <strain evidence="11">race PST-78</strain>
    </source>
</reference>
<dbReference type="GO" id="GO:0005634">
    <property type="term" value="C:nucleus"/>
    <property type="evidence" value="ECO:0007669"/>
    <property type="project" value="TreeGrafter"/>
</dbReference>
<dbReference type="InterPro" id="IPR011009">
    <property type="entry name" value="Kinase-like_dom_sf"/>
</dbReference>
<evidence type="ECO:0000256" key="1">
    <source>
        <dbReference type="ARBA" id="ARBA00012513"/>
    </source>
</evidence>
<keyword evidence="4" id="KW-0547">Nucleotide-binding</keyword>
<gene>
    <name evidence="10" type="ORF">PSTG_04940</name>
</gene>
<evidence type="ECO:0000256" key="2">
    <source>
        <dbReference type="ARBA" id="ARBA00022527"/>
    </source>
</evidence>
<comment type="catalytic activity">
    <reaction evidence="8">
        <text>L-seryl-[protein] + ATP = O-phospho-L-seryl-[protein] + ADP + H(+)</text>
        <dbReference type="Rhea" id="RHEA:17989"/>
        <dbReference type="Rhea" id="RHEA-COMP:9863"/>
        <dbReference type="Rhea" id="RHEA-COMP:11604"/>
        <dbReference type="ChEBI" id="CHEBI:15378"/>
        <dbReference type="ChEBI" id="CHEBI:29999"/>
        <dbReference type="ChEBI" id="CHEBI:30616"/>
        <dbReference type="ChEBI" id="CHEBI:83421"/>
        <dbReference type="ChEBI" id="CHEBI:456216"/>
        <dbReference type="EC" id="2.7.11.1"/>
    </reaction>
</comment>
<evidence type="ECO:0000256" key="3">
    <source>
        <dbReference type="ARBA" id="ARBA00022679"/>
    </source>
</evidence>
<dbReference type="GO" id="GO:0005524">
    <property type="term" value="F:ATP binding"/>
    <property type="evidence" value="ECO:0007669"/>
    <property type="project" value="UniProtKB-KW"/>
</dbReference>
<dbReference type="PROSITE" id="PS00108">
    <property type="entry name" value="PROTEIN_KINASE_ST"/>
    <property type="match status" value="1"/>
</dbReference>
<dbReference type="AlphaFoldDB" id="A0A0L0VRC0"/>
<evidence type="ECO:0000256" key="5">
    <source>
        <dbReference type="ARBA" id="ARBA00022777"/>
    </source>
</evidence>
<evidence type="ECO:0000256" key="7">
    <source>
        <dbReference type="ARBA" id="ARBA00047899"/>
    </source>
</evidence>
<evidence type="ECO:0000256" key="4">
    <source>
        <dbReference type="ARBA" id="ARBA00022741"/>
    </source>
</evidence>
<dbReference type="PANTHER" id="PTHR43895">
    <property type="entry name" value="CALCIUM/CALMODULIN-DEPENDENT PROTEIN KINASE KINASE-RELATED"/>
    <property type="match status" value="1"/>
</dbReference>
<comment type="catalytic activity">
    <reaction evidence="7">
        <text>L-threonyl-[protein] + ATP = O-phospho-L-threonyl-[protein] + ADP + H(+)</text>
        <dbReference type="Rhea" id="RHEA:46608"/>
        <dbReference type="Rhea" id="RHEA-COMP:11060"/>
        <dbReference type="Rhea" id="RHEA-COMP:11605"/>
        <dbReference type="ChEBI" id="CHEBI:15378"/>
        <dbReference type="ChEBI" id="CHEBI:30013"/>
        <dbReference type="ChEBI" id="CHEBI:30616"/>
        <dbReference type="ChEBI" id="CHEBI:61977"/>
        <dbReference type="ChEBI" id="CHEBI:456216"/>
        <dbReference type="EC" id="2.7.11.1"/>
    </reaction>
</comment>
<dbReference type="OrthoDB" id="539158at2759"/>
<dbReference type="Gene3D" id="1.10.510.10">
    <property type="entry name" value="Transferase(Phosphotransferase) domain 1"/>
    <property type="match status" value="1"/>
</dbReference>
<keyword evidence="3" id="KW-0808">Transferase</keyword>
<dbReference type="EC" id="2.7.11.1" evidence="1"/>
<protein>
    <recommendedName>
        <fullName evidence="1">non-specific serine/threonine protein kinase</fullName>
        <ecNumber evidence="1">2.7.11.1</ecNumber>
    </recommendedName>
</protein>
<dbReference type="EMBL" id="AJIL01000027">
    <property type="protein sequence ID" value="KNF01821.1"/>
    <property type="molecule type" value="Genomic_DNA"/>
</dbReference>
<sequence>MAYANSPYPPIKGYSIGPDIAEGGFSKVYKAFNPDKPPPCIAAIKVISLVNSSSGPTLDEQSYKRIKKEIKVHSALKHSNILELIDSVEDQEGVASRKIPPAFYIILDYAVGGDLFDQLVPDVGLCNDNEVIHFYFRQLMSGLHFCHSKGVVHRDLKPENILLDGRGNLLISDFGLCSVYKYNGKERLLTEVCGSAPYAAPELALGRPYHGPAIDLWSSGIILYVLLVGNTPWDNPTMESPEFASYVKGVIWSMDPWCRIEPELKALLKELMDIDPEMRITMPQLVKNPWFRRKNTLMNAEGLAKSGASLAVRLAKQRGELEGSHVDEEVRKLASEIVNAPTIEISGDGDHQSVQLSQEVAASQLGTRFKNDLNMNPTQPFSCTVRLFTGDPVLASQKLQHANLSTMFISESPIEDLIEAFSKALDTLTVKHLVKPLNPPTDSESDNSSGVKITVSFIDNRKQRLMGSLRIEPVDSVEGPAGQSHNAGDIMDVDETIEAENKPKWGVVFKRRKGDVLEWKKKYEELVRLLPPGLMVSNSTQK</sequence>
<dbReference type="GO" id="GO:0005737">
    <property type="term" value="C:cytoplasm"/>
    <property type="evidence" value="ECO:0007669"/>
    <property type="project" value="TreeGrafter"/>
</dbReference>
<accession>A0A0L0VRC0</accession>
<evidence type="ECO:0000313" key="11">
    <source>
        <dbReference type="Proteomes" id="UP000054564"/>
    </source>
</evidence>
<feature type="domain" description="Protein kinase" evidence="9">
    <location>
        <begin position="14"/>
        <end position="291"/>
    </location>
</feature>
<dbReference type="STRING" id="1165861.A0A0L0VRC0"/>
<evidence type="ECO:0000313" key="10">
    <source>
        <dbReference type="EMBL" id="KNF01821.1"/>
    </source>
</evidence>
<dbReference type="Pfam" id="PF00069">
    <property type="entry name" value="Pkinase"/>
    <property type="match status" value="1"/>
</dbReference>
<evidence type="ECO:0000259" key="9">
    <source>
        <dbReference type="PROSITE" id="PS50011"/>
    </source>
</evidence>
<dbReference type="SUPFAM" id="SSF56112">
    <property type="entry name" value="Protein kinase-like (PK-like)"/>
    <property type="match status" value="1"/>
</dbReference>
<name>A0A0L0VRC0_9BASI</name>
<evidence type="ECO:0000256" key="6">
    <source>
        <dbReference type="ARBA" id="ARBA00022840"/>
    </source>
</evidence>
<dbReference type="PANTHER" id="PTHR43895:SF32">
    <property type="entry name" value="SERINE_THREONINE-PROTEIN KINASE CHK1"/>
    <property type="match status" value="1"/>
</dbReference>
<keyword evidence="2" id="KW-0723">Serine/threonine-protein kinase</keyword>
<proteinExistence type="predicted"/>
<keyword evidence="5 10" id="KW-0418">Kinase</keyword>
<dbReference type="SMART" id="SM00220">
    <property type="entry name" value="S_TKc"/>
    <property type="match status" value="1"/>
</dbReference>
<dbReference type="InterPro" id="IPR008271">
    <property type="entry name" value="Ser/Thr_kinase_AS"/>
</dbReference>
<keyword evidence="11" id="KW-1185">Reference proteome</keyword>
<keyword evidence="6" id="KW-0067">ATP-binding</keyword>
<evidence type="ECO:0000256" key="8">
    <source>
        <dbReference type="ARBA" id="ARBA00048679"/>
    </source>
</evidence>
<dbReference type="InterPro" id="IPR000719">
    <property type="entry name" value="Prot_kinase_dom"/>
</dbReference>
<organism evidence="10 11">
    <name type="scientific">Puccinia striiformis f. sp. tritici PST-78</name>
    <dbReference type="NCBI Taxonomy" id="1165861"/>
    <lineage>
        <taxon>Eukaryota</taxon>
        <taxon>Fungi</taxon>
        <taxon>Dikarya</taxon>
        <taxon>Basidiomycota</taxon>
        <taxon>Pucciniomycotina</taxon>
        <taxon>Pucciniomycetes</taxon>
        <taxon>Pucciniales</taxon>
        <taxon>Pucciniaceae</taxon>
        <taxon>Puccinia</taxon>
    </lineage>
</organism>
<dbReference type="GO" id="GO:0007095">
    <property type="term" value="P:mitotic G2 DNA damage checkpoint signaling"/>
    <property type="evidence" value="ECO:0007669"/>
    <property type="project" value="TreeGrafter"/>
</dbReference>
<dbReference type="PROSITE" id="PS50011">
    <property type="entry name" value="PROTEIN_KINASE_DOM"/>
    <property type="match status" value="1"/>
</dbReference>
<comment type="caution">
    <text evidence="10">The sequence shown here is derived from an EMBL/GenBank/DDBJ whole genome shotgun (WGS) entry which is preliminary data.</text>
</comment>
<dbReference type="GO" id="GO:0035861">
    <property type="term" value="C:site of double-strand break"/>
    <property type="evidence" value="ECO:0007669"/>
    <property type="project" value="TreeGrafter"/>
</dbReference>
<dbReference type="GO" id="GO:0004674">
    <property type="term" value="F:protein serine/threonine kinase activity"/>
    <property type="evidence" value="ECO:0007669"/>
    <property type="project" value="UniProtKB-KW"/>
</dbReference>
<dbReference type="Proteomes" id="UP000054564">
    <property type="component" value="Unassembled WGS sequence"/>
</dbReference>
<dbReference type="FunFam" id="1.10.510.10:FF:000707">
    <property type="entry name" value="CAMK/CAMKL/CHK1 protein kinase"/>
    <property type="match status" value="1"/>
</dbReference>